<dbReference type="Gene3D" id="2.60.40.790">
    <property type="match status" value="1"/>
</dbReference>
<dbReference type="InterPro" id="IPR002068">
    <property type="entry name" value="A-crystallin/Hsp20_dom"/>
</dbReference>
<dbReference type="InterPro" id="IPR008978">
    <property type="entry name" value="HSP20-like_chaperone"/>
</dbReference>
<dbReference type="RefSeq" id="WP_168883762.1">
    <property type="nucleotide sequence ID" value="NZ_JABAIL010000005.1"/>
</dbReference>
<dbReference type="Pfam" id="PF00011">
    <property type="entry name" value="HSP20"/>
    <property type="match status" value="1"/>
</dbReference>
<reference evidence="4 5" key="1">
    <citation type="submission" date="2020-04" db="EMBL/GenBank/DDBJ databases">
        <title>Flammeovirga sp. SR4, a novel species isolated from seawater.</title>
        <authorList>
            <person name="Wang X."/>
        </authorList>
    </citation>
    <scope>NUCLEOTIDE SEQUENCE [LARGE SCALE GENOMIC DNA]</scope>
    <source>
        <strain evidence="4 5">SR4</strain>
    </source>
</reference>
<evidence type="ECO:0000256" key="2">
    <source>
        <dbReference type="RuleBase" id="RU003616"/>
    </source>
</evidence>
<dbReference type="Proteomes" id="UP000585050">
    <property type="component" value="Unassembled WGS sequence"/>
</dbReference>
<accession>A0A7X8SMS2</accession>
<dbReference type="InterPro" id="IPR031107">
    <property type="entry name" value="Small_HSP"/>
</dbReference>
<evidence type="ECO:0000313" key="4">
    <source>
        <dbReference type="EMBL" id="NLR93053.1"/>
    </source>
</evidence>
<dbReference type="AlphaFoldDB" id="A0A7X8SMS2"/>
<dbReference type="PROSITE" id="PS01031">
    <property type="entry name" value="SHSP"/>
    <property type="match status" value="1"/>
</dbReference>
<organism evidence="4 5">
    <name type="scientific">Flammeovirga agarivorans</name>
    <dbReference type="NCBI Taxonomy" id="2726742"/>
    <lineage>
        <taxon>Bacteria</taxon>
        <taxon>Pseudomonadati</taxon>
        <taxon>Bacteroidota</taxon>
        <taxon>Cytophagia</taxon>
        <taxon>Cytophagales</taxon>
        <taxon>Flammeovirgaceae</taxon>
        <taxon>Flammeovirga</taxon>
    </lineage>
</organism>
<evidence type="ECO:0000313" key="5">
    <source>
        <dbReference type="Proteomes" id="UP000585050"/>
    </source>
</evidence>
<name>A0A7X8SMS2_9BACT</name>
<comment type="caution">
    <text evidence="4">The sequence shown here is derived from an EMBL/GenBank/DDBJ whole genome shotgun (WGS) entry which is preliminary data.</text>
</comment>
<sequence length="140" mass="16338">MGISKSQYYPRRNRSFVADFFNTIERNVTTHIPVNVKELETEYQLELVVPGYKKELFSIDVELDKLTIEYKQPTKETEEGNNESIEKFLVRGYEVKDFKKVYKLPENVNTEKLSAKFEQGILLISLVKSEEKAPLKVSIQ</sequence>
<evidence type="ECO:0000259" key="3">
    <source>
        <dbReference type="PROSITE" id="PS01031"/>
    </source>
</evidence>
<protein>
    <submittedName>
        <fullName evidence="4">Hsp20/alpha crystallin family protein</fullName>
    </submittedName>
</protein>
<dbReference type="CDD" id="cd06464">
    <property type="entry name" value="ACD_sHsps-like"/>
    <property type="match status" value="1"/>
</dbReference>
<comment type="similarity">
    <text evidence="1 2">Belongs to the small heat shock protein (HSP20) family.</text>
</comment>
<keyword evidence="5" id="KW-1185">Reference proteome</keyword>
<gene>
    <name evidence="4" type="ORF">HGP29_17705</name>
</gene>
<dbReference type="SUPFAM" id="SSF49764">
    <property type="entry name" value="HSP20-like chaperones"/>
    <property type="match status" value="1"/>
</dbReference>
<feature type="domain" description="SHSP" evidence="3">
    <location>
        <begin position="25"/>
        <end position="140"/>
    </location>
</feature>
<dbReference type="EMBL" id="JABAIL010000005">
    <property type="protein sequence ID" value="NLR93053.1"/>
    <property type="molecule type" value="Genomic_DNA"/>
</dbReference>
<dbReference type="PANTHER" id="PTHR11527">
    <property type="entry name" value="HEAT-SHOCK PROTEIN 20 FAMILY MEMBER"/>
    <property type="match status" value="1"/>
</dbReference>
<proteinExistence type="inferred from homology"/>
<evidence type="ECO:0000256" key="1">
    <source>
        <dbReference type="PROSITE-ProRule" id="PRU00285"/>
    </source>
</evidence>